<dbReference type="Pfam" id="PF00528">
    <property type="entry name" value="BPD_transp_1"/>
    <property type="match status" value="1"/>
</dbReference>
<evidence type="ECO:0000256" key="1">
    <source>
        <dbReference type="ARBA" id="ARBA00004141"/>
    </source>
</evidence>
<keyword evidence="3 6" id="KW-0812">Transmembrane</keyword>
<comment type="similarity">
    <text evidence="6">Belongs to the binding-protein-dependent transport system permease family.</text>
</comment>
<name>A0ABW0BH69_9ACTN</name>
<keyword evidence="2 6" id="KW-0813">Transport</keyword>
<dbReference type="Proteomes" id="UP001596087">
    <property type="component" value="Unassembled WGS sequence"/>
</dbReference>
<sequence length="239" mass="25205">MTLLAAYDSAAAAEPSCYSRITNEWFCAQYLQDRRSEIVDATLQHLAITVAAVVVGVLIAFPLALLARRVPRLQSTVLGSSTIVYTIPSLALLPLMVPFTGLSATTVVLALALYALTVLVRSMLEGLAAVPAEVRESATGLGYSRTRMLLRVELPLATPVIMAGLRVATVSTVALTTVGSLVAYGGLGNLIKDGVNTNFRAELLTAAVLCVLLAVLLDALLVVAERVLTPWNRGGQVTS</sequence>
<gene>
    <name evidence="8" type="ORF">ACFPGP_08215</name>
</gene>
<keyword evidence="9" id="KW-1185">Reference proteome</keyword>
<accession>A0ABW0BH69</accession>
<feature type="transmembrane region" description="Helical" evidence="6">
    <location>
        <begin position="203"/>
        <end position="224"/>
    </location>
</feature>
<dbReference type="SUPFAM" id="SSF161098">
    <property type="entry name" value="MetI-like"/>
    <property type="match status" value="1"/>
</dbReference>
<protein>
    <submittedName>
        <fullName evidence="8">ABC transporter permease</fullName>
    </submittedName>
</protein>
<evidence type="ECO:0000256" key="4">
    <source>
        <dbReference type="ARBA" id="ARBA00022989"/>
    </source>
</evidence>
<comment type="caution">
    <text evidence="8">The sequence shown here is derived from an EMBL/GenBank/DDBJ whole genome shotgun (WGS) entry which is preliminary data.</text>
</comment>
<feature type="domain" description="ABC transmembrane type-1" evidence="7">
    <location>
        <begin position="42"/>
        <end position="221"/>
    </location>
</feature>
<dbReference type="PANTHER" id="PTHR30177">
    <property type="entry name" value="GLYCINE BETAINE/L-PROLINE TRANSPORT SYSTEM PERMEASE PROTEIN PROW"/>
    <property type="match status" value="1"/>
</dbReference>
<keyword evidence="4 6" id="KW-1133">Transmembrane helix</keyword>
<dbReference type="CDD" id="cd06261">
    <property type="entry name" value="TM_PBP2"/>
    <property type="match status" value="1"/>
</dbReference>
<feature type="transmembrane region" description="Helical" evidence="6">
    <location>
        <begin position="154"/>
        <end position="183"/>
    </location>
</feature>
<evidence type="ECO:0000256" key="5">
    <source>
        <dbReference type="ARBA" id="ARBA00023136"/>
    </source>
</evidence>
<feature type="transmembrane region" description="Helical" evidence="6">
    <location>
        <begin position="43"/>
        <end position="65"/>
    </location>
</feature>
<evidence type="ECO:0000313" key="9">
    <source>
        <dbReference type="Proteomes" id="UP001596087"/>
    </source>
</evidence>
<dbReference type="PROSITE" id="PS50928">
    <property type="entry name" value="ABC_TM1"/>
    <property type="match status" value="1"/>
</dbReference>
<reference evidence="9" key="1">
    <citation type="journal article" date="2019" name="Int. J. Syst. Evol. Microbiol.">
        <title>The Global Catalogue of Microorganisms (GCM) 10K type strain sequencing project: providing services to taxonomists for standard genome sequencing and annotation.</title>
        <authorList>
            <consortium name="The Broad Institute Genomics Platform"/>
            <consortium name="The Broad Institute Genome Sequencing Center for Infectious Disease"/>
            <person name="Wu L."/>
            <person name="Ma J."/>
        </authorList>
    </citation>
    <scope>NUCLEOTIDE SEQUENCE [LARGE SCALE GENOMIC DNA]</scope>
    <source>
        <strain evidence="9">DFY41</strain>
    </source>
</reference>
<evidence type="ECO:0000256" key="3">
    <source>
        <dbReference type="ARBA" id="ARBA00022692"/>
    </source>
</evidence>
<dbReference type="Gene3D" id="1.10.3720.10">
    <property type="entry name" value="MetI-like"/>
    <property type="match status" value="1"/>
</dbReference>
<keyword evidence="5 6" id="KW-0472">Membrane</keyword>
<dbReference type="EMBL" id="JBHSKD010000008">
    <property type="protein sequence ID" value="MFC5176654.1"/>
    <property type="molecule type" value="Genomic_DNA"/>
</dbReference>
<evidence type="ECO:0000313" key="8">
    <source>
        <dbReference type="EMBL" id="MFC5176654.1"/>
    </source>
</evidence>
<proteinExistence type="inferred from homology"/>
<comment type="subcellular location">
    <subcellularLocation>
        <location evidence="6">Cell membrane</location>
        <topology evidence="6">Multi-pass membrane protein</topology>
    </subcellularLocation>
    <subcellularLocation>
        <location evidence="1">Membrane</location>
        <topology evidence="1">Multi-pass membrane protein</topology>
    </subcellularLocation>
</comment>
<dbReference type="InterPro" id="IPR051204">
    <property type="entry name" value="ABC_transp_perm/SBD"/>
</dbReference>
<evidence type="ECO:0000256" key="6">
    <source>
        <dbReference type="RuleBase" id="RU363032"/>
    </source>
</evidence>
<feature type="transmembrane region" description="Helical" evidence="6">
    <location>
        <begin position="77"/>
        <end position="96"/>
    </location>
</feature>
<evidence type="ECO:0000259" key="7">
    <source>
        <dbReference type="PROSITE" id="PS50928"/>
    </source>
</evidence>
<feature type="transmembrane region" description="Helical" evidence="6">
    <location>
        <begin position="102"/>
        <end position="120"/>
    </location>
</feature>
<dbReference type="PANTHER" id="PTHR30177:SF4">
    <property type="entry name" value="OSMOPROTECTANT IMPORT PERMEASE PROTEIN OSMW"/>
    <property type="match status" value="1"/>
</dbReference>
<organism evidence="8 9">
    <name type="scientific">Nocardioides taihuensis</name>
    <dbReference type="NCBI Taxonomy" id="1835606"/>
    <lineage>
        <taxon>Bacteria</taxon>
        <taxon>Bacillati</taxon>
        <taxon>Actinomycetota</taxon>
        <taxon>Actinomycetes</taxon>
        <taxon>Propionibacteriales</taxon>
        <taxon>Nocardioidaceae</taxon>
        <taxon>Nocardioides</taxon>
    </lineage>
</organism>
<dbReference type="InterPro" id="IPR035906">
    <property type="entry name" value="MetI-like_sf"/>
</dbReference>
<evidence type="ECO:0000256" key="2">
    <source>
        <dbReference type="ARBA" id="ARBA00022448"/>
    </source>
</evidence>
<dbReference type="InterPro" id="IPR000515">
    <property type="entry name" value="MetI-like"/>
</dbReference>